<dbReference type="RefSeq" id="WP_377721486.1">
    <property type="nucleotide sequence ID" value="NZ_JBHSAM010000034.1"/>
</dbReference>
<dbReference type="InterPro" id="IPR001387">
    <property type="entry name" value="Cro/C1-type_HTH"/>
</dbReference>
<reference evidence="3" key="1">
    <citation type="journal article" date="2019" name="Int. J. Syst. Evol. Microbiol.">
        <title>The Global Catalogue of Microorganisms (GCM) 10K type strain sequencing project: providing services to taxonomists for standard genome sequencing and annotation.</title>
        <authorList>
            <consortium name="The Broad Institute Genomics Platform"/>
            <consortium name="The Broad Institute Genome Sequencing Center for Infectious Disease"/>
            <person name="Wu L."/>
            <person name="Ma J."/>
        </authorList>
    </citation>
    <scope>NUCLEOTIDE SEQUENCE [LARGE SCALE GENOMIC DNA]</scope>
    <source>
        <strain evidence="3">IBRC-M 10987</strain>
    </source>
</reference>
<sequence length="77" mass="9139">MSRRKADARIVQKRTRFRELRLAKDKSQRAMSLDFDCSESWIRSIEHGRCNPELKFAFRLAEYLGSTVDDVFQDLKD</sequence>
<proteinExistence type="predicted"/>
<dbReference type="Proteomes" id="UP001595715">
    <property type="component" value="Unassembled WGS sequence"/>
</dbReference>
<organism evidence="2 3">
    <name type="scientific">Paenibacillus xanthanilyticus</name>
    <dbReference type="NCBI Taxonomy" id="1783531"/>
    <lineage>
        <taxon>Bacteria</taxon>
        <taxon>Bacillati</taxon>
        <taxon>Bacillota</taxon>
        <taxon>Bacilli</taxon>
        <taxon>Bacillales</taxon>
        <taxon>Paenibacillaceae</taxon>
        <taxon>Paenibacillus</taxon>
    </lineage>
</organism>
<evidence type="ECO:0000313" key="2">
    <source>
        <dbReference type="EMBL" id="MFC4102883.1"/>
    </source>
</evidence>
<keyword evidence="3" id="KW-1185">Reference proteome</keyword>
<dbReference type="InterPro" id="IPR010982">
    <property type="entry name" value="Lambda_DNA-bd_dom_sf"/>
</dbReference>
<gene>
    <name evidence="2" type="ORF">ACFOZ8_24995</name>
</gene>
<dbReference type="PROSITE" id="PS50943">
    <property type="entry name" value="HTH_CROC1"/>
    <property type="match status" value="1"/>
</dbReference>
<protein>
    <submittedName>
        <fullName evidence="2">Helix-turn-helix transcriptional regulator</fullName>
    </submittedName>
</protein>
<dbReference type="CDD" id="cd00093">
    <property type="entry name" value="HTH_XRE"/>
    <property type="match status" value="1"/>
</dbReference>
<accession>A0ABV8KA58</accession>
<evidence type="ECO:0000313" key="3">
    <source>
        <dbReference type="Proteomes" id="UP001595715"/>
    </source>
</evidence>
<dbReference type="SUPFAM" id="SSF47413">
    <property type="entry name" value="lambda repressor-like DNA-binding domains"/>
    <property type="match status" value="1"/>
</dbReference>
<name>A0ABV8KA58_9BACL</name>
<evidence type="ECO:0000259" key="1">
    <source>
        <dbReference type="PROSITE" id="PS50943"/>
    </source>
</evidence>
<dbReference type="Pfam" id="PF13560">
    <property type="entry name" value="HTH_31"/>
    <property type="match status" value="1"/>
</dbReference>
<dbReference type="SMART" id="SM00530">
    <property type="entry name" value="HTH_XRE"/>
    <property type="match status" value="1"/>
</dbReference>
<feature type="domain" description="HTH cro/C1-type" evidence="1">
    <location>
        <begin position="17"/>
        <end position="71"/>
    </location>
</feature>
<dbReference type="EMBL" id="JBHSAM010000034">
    <property type="protein sequence ID" value="MFC4102883.1"/>
    <property type="molecule type" value="Genomic_DNA"/>
</dbReference>
<comment type="caution">
    <text evidence="2">The sequence shown here is derived from an EMBL/GenBank/DDBJ whole genome shotgun (WGS) entry which is preliminary data.</text>
</comment>
<dbReference type="Gene3D" id="1.10.260.40">
    <property type="entry name" value="lambda repressor-like DNA-binding domains"/>
    <property type="match status" value="1"/>
</dbReference>